<feature type="transmembrane region" description="Helical" evidence="7">
    <location>
        <begin position="321"/>
        <end position="340"/>
    </location>
</feature>
<keyword evidence="2 7" id="KW-1003">Cell membrane</keyword>
<evidence type="ECO:0000256" key="3">
    <source>
        <dbReference type="ARBA" id="ARBA00022679"/>
    </source>
</evidence>
<dbReference type="UniPathway" id="UPA00664"/>
<keyword evidence="8" id="KW-0449">Lipoprotein</keyword>
<dbReference type="Pfam" id="PF01790">
    <property type="entry name" value="LGT"/>
    <property type="match status" value="1"/>
</dbReference>
<dbReference type="InterPro" id="IPR001640">
    <property type="entry name" value="Lgt"/>
</dbReference>
<dbReference type="RefSeq" id="WP_183495809.1">
    <property type="nucleotide sequence ID" value="NZ_JACIFF010000005.1"/>
</dbReference>
<feature type="transmembrane region" description="Helical" evidence="7">
    <location>
        <begin position="297"/>
        <end position="314"/>
    </location>
</feature>
<comment type="subcellular location">
    <subcellularLocation>
        <location evidence="7">Cell membrane</location>
        <topology evidence="7">Multi-pass membrane protein</topology>
    </subcellularLocation>
</comment>
<keyword evidence="3 7" id="KW-0808">Transferase</keyword>
<feature type="transmembrane region" description="Helical" evidence="7">
    <location>
        <begin position="150"/>
        <end position="171"/>
    </location>
</feature>
<dbReference type="Proteomes" id="UP000576209">
    <property type="component" value="Unassembled WGS sequence"/>
</dbReference>
<dbReference type="PANTHER" id="PTHR30589">
    <property type="entry name" value="PROLIPOPROTEIN DIACYLGLYCERYL TRANSFERASE"/>
    <property type="match status" value="1"/>
</dbReference>
<gene>
    <name evidence="7" type="primary">lgt</name>
    <name evidence="8" type="ORF">GGR28_002193</name>
</gene>
<dbReference type="AlphaFoldDB" id="A0A840EC45"/>
<dbReference type="GO" id="GO:0005886">
    <property type="term" value="C:plasma membrane"/>
    <property type="evidence" value="ECO:0007669"/>
    <property type="project" value="UniProtKB-SubCell"/>
</dbReference>
<feature type="binding site" evidence="7">
    <location>
        <position position="234"/>
    </location>
    <ligand>
        <name>a 1,2-diacyl-sn-glycero-3-phospho-(1'-sn-glycerol)</name>
        <dbReference type="ChEBI" id="CHEBI:64716"/>
    </ligand>
</feature>
<keyword evidence="5 7" id="KW-1133">Transmembrane helix</keyword>
<feature type="transmembrane region" description="Helical" evidence="7">
    <location>
        <begin position="73"/>
        <end position="91"/>
    </location>
</feature>
<keyword evidence="4 7" id="KW-0812">Transmembrane</keyword>
<dbReference type="GO" id="GO:0008961">
    <property type="term" value="F:phosphatidylglycerol-prolipoprotein diacylglyceryl transferase activity"/>
    <property type="evidence" value="ECO:0007669"/>
    <property type="project" value="UniProtKB-UniRule"/>
</dbReference>
<keyword evidence="9" id="KW-1185">Reference proteome</keyword>
<feature type="transmembrane region" description="Helical" evidence="7">
    <location>
        <begin position="20"/>
        <end position="42"/>
    </location>
</feature>
<sequence length="386" mass="42538">MYPDLSYLLHDLIGTARDNGFSIVKTFGLFLLLAFLVAARLLKWEMQRRERLGQLLPEKTLQVPGDTVTTADYVTNIIIGFILGYKLPYAIANFAAWQEDPSGVLLSLDGYFITGLLGAALFFGYYYNIARKQGAVPDPVPVDVYPSQRVGPITMRAAVGGLIGAKFFAVIEYWDRFLENPLQELLSGGGLAIYGGLIGGGVAVYLYLRKHRIPVLPIMDAVAPALIVAYGVGRIGCQLSGDGDWGTAIAGIPDGWFLPDWLYGYDYPHNVIHAGEPIPGCTVDYCTRLAELHYPTPVYETIMSFAIGGILWAVRKPLTVFPGLLFCLYLFFNGVERFFIEYVRLNDQYSVLGLNLTQAQIIAVGFMVAGVAGAALVWRRGRRDLI</sequence>
<feature type="transmembrane region" description="Helical" evidence="7">
    <location>
        <begin position="215"/>
        <end position="233"/>
    </location>
</feature>
<organism evidence="8 9">
    <name type="scientific">Neolewinella aquimaris</name>
    <dbReference type="NCBI Taxonomy" id="1835722"/>
    <lineage>
        <taxon>Bacteria</taxon>
        <taxon>Pseudomonadati</taxon>
        <taxon>Bacteroidota</taxon>
        <taxon>Saprospiria</taxon>
        <taxon>Saprospirales</taxon>
        <taxon>Lewinellaceae</taxon>
        <taxon>Neolewinella</taxon>
    </lineage>
</organism>
<comment type="similarity">
    <text evidence="1 7">Belongs to the Lgt family.</text>
</comment>
<reference evidence="8 9" key="1">
    <citation type="submission" date="2020-08" db="EMBL/GenBank/DDBJ databases">
        <title>Genomic Encyclopedia of Type Strains, Phase IV (KMG-IV): sequencing the most valuable type-strain genomes for metagenomic binning, comparative biology and taxonomic classification.</title>
        <authorList>
            <person name="Goeker M."/>
        </authorList>
    </citation>
    <scope>NUCLEOTIDE SEQUENCE [LARGE SCALE GENOMIC DNA]</scope>
    <source>
        <strain evidence="8 9">DSM 105137</strain>
    </source>
</reference>
<evidence type="ECO:0000313" key="8">
    <source>
        <dbReference type="EMBL" id="MBB4079568.1"/>
    </source>
</evidence>
<evidence type="ECO:0000256" key="5">
    <source>
        <dbReference type="ARBA" id="ARBA00022989"/>
    </source>
</evidence>
<evidence type="ECO:0000256" key="4">
    <source>
        <dbReference type="ARBA" id="ARBA00022692"/>
    </source>
</evidence>
<comment type="catalytic activity">
    <reaction evidence="7">
        <text>L-cysteinyl-[prolipoprotein] + a 1,2-diacyl-sn-glycero-3-phospho-(1'-sn-glycerol) = an S-1,2-diacyl-sn-glyceryl-L-cysteinyl-[prolipoprotein] + sn-glycerol 1-phosphate + H(+)</text>
        <dbReference type="Rhea" id="RHEA:56712"/>
        <dbReference type="Rhea" id="RHEA-COMP:14679"/>
        <dbReference type="Rhea" id="RHEA-COMP:14680"/>
        <dbReference type="ChEBI" id="CHEBI:15378"/>
        <dbReference type="ChEBI" id="CHEBI:29950"/>
        <dbReference type="ChEBI" id="CHEBI:57685"/>
        <dbReference type="ChEBI" id="CHEBI:64716"/>
        <dbReference type="ChEBI" id="CHEBI:140658"/>
        <dbReference type="EC" id="2.5.1.145"/>
    </reaction>
</comment>
<dbReference type="PANTHER" id="PTHR30589:SF0">
    <property type="entry name" value="PHOSPHATIDYLGLYCEROL--PROLIPOPROTEIN DIACYLGLYCERYL TRANSFERASE"/>
    <property type="match status" value="1"/>
</dbReference>
<dbReference type="GO" id="GO:0042158">
    <property type="term" value="P:lipoprotein biosynthetic process"/>
    <property type="evidence" value="ECO:0007669"/>
    <property type="project" value="UniProtKB-UniRule"/>
</dbReference>
<evidence type="ECO:0000256" key="7">
    <source>
        <dbReference type="HAMAP-Rule" id="MF_01147"/>
    </source>
</evidence>
<evidence type="ECO:0000256" key="2">
    <source>
        <dbReference type="ARBA" id="ARBA00022475"/>
    </source>
</evidence>
<comment type="function">
    <text evidence="7">Catalyzes the transfer of the diacylglyceryl group from phosphatidylglycerol to the sulfhydryl group of the N-terminal cysteine of a prolipoprotein, the first step in the formation of mature lipoproteins.</text>
</comment>
<evidence type="ECO:0000256" key="1">
    <source>
        <dbReference type="ARBA" id="ARBA00007150"/>
    </source>
</evidence>
<dbReference type="EC" id="2.5.1.145" evidence="7"/>
<keyword evidence="6 7" id="KW-0472">Membrane</keyword>
<evidence type="ECO:0000313" key="9">
    <source>
        <dbReference type="Proteomes" id="UP000576209"/>
    </source>
</evidence>
<feature type="transmembrane region" description="Helical" evidence="7">
    <location>
        <begin position="191"/>
        <end position="208"/>
    </location>
</feature>
<name>A0A840EC45_9BACT</name>
<evidence type="ECO:0000256" key="6">
    <source>
        <dbReference type="ARBA" id="ARBA00023136"/>
    </source>
</evidence>
<proteinExistence type="inferred from homology"/>
<dbReference type="EMBL" id="JACIFF010000005">
    <property type="protein sequence ID" value="MBB4079568.1"/>
    <property type="molecule type" value="Genomic_DNA"/>
</dbReference>
<dbReference type="HAMAP" id="MF_01147">
    <property type="entry name" value="Lgt"/>
    <property type="match status" value="1"/>
</dbReference>
<feature type="transmembrane region" description="Helical" evidence="7">
    <location>
        <begin position="111"/>
        <end position="129"/>
    </location>
</feature>
<comment type="caution">
    <text evidence="8">The sequence shown here is derived from an EMBL/GenBank/DDBJ whole genome shotgun (WGS) entry which is preliminary data.</text>
</comment>
<comment type="pathway">
    <text evidence="7">Protein modification; lipoprotein biosynthesis (diacylglyceryl transfer).</text>
</comment>
<feature type="transmembrane region" description="Helical" evidence="7">
    <location>
        <begin position="360"/>
        <end position="378"/>
    </location>
</feature>
<protein>
    <recommendedName>
        <fullName evidence="7">Phosphatidylglycerol--prolipoprotein diacylglyceryl transferase</fullName>
        <ecNumber evidence="7">2.5.1.145</ecNumber>
    </recommendedName>
</protein>
<accession>A0A840EC45</accession>